<gene>
    <name evidence="2" type="ORF">NZ698_02880</name>
</gene>
<dbReference type="EMBL" id="JAOTEM010000001">
    <property type="protein sequence ID" value="MCU7616132.1"/>
    <property type="molecule type" value="Genomic_DNA"/>
</dbReference>
<dbReference type="RefSeq" id="WP_263001593.1">
    <property type="nucleotide sequence ID" value="NZ_JAOTEM010000001.1"/>
</dbReference>
<reference evidence="3" key="1">
    <citation type="submission" date="2023-07" db="EMBL/GenBank/DDBJ databases">
        <title>Chryseobacterium sp. strain PBS4-4 Genome sequencing and assembly.</title>
        <authorList>
            <person name="Jung Y."/>
        </authorList>
    </citation>
    <scope>NUCLEOTIDE SEQUENCE [LARGE SCALE GENOMIC DNA]</scope>
    <source>
        <strain evidence="3">PBS4-4</strain>
    </source>
</reference>
<protein>
    <submittedName>
        <fullName evidence="2">Uncharacterized protein</fullName>
    </submittedName>
</protein>
<keyword evidence="1" id="KW-1133">Transmembrane helix</keyword>
<keyword evidence="1" id="KW-0812">Transmembrane</keyword>
<evidence type="ECO:0000256" key="1">
    <source>
        <dbReference type="SAM" id="Phobius"/>
    </source>
</evidence>
<keyword evidence="1" id="KW-0472">Membrane</keyword>
<evidence type="ECO:0000313" key="3">
    <source>
        <dbReference type="Proteomes" id="UP001208649"/>
    </source>
</evidence>
<evidence type="ECO:0000313" key="2">
    <source>
        <dbReference type="EMBL" id="MCU7616132.1"/>
    </source>
</evidence>
<proteinExistence type="predicted"/>
<feature type="transmembrane region" description="Helical" evidence="1">
    <location>
        <begin position="339"/>
        <end position="363"/>
    </location>
</feature>
<dbReference type="Proteomes" id="UP001208649">
    <property type="component" value="Unassembled WGS sequence"/>
</dbReference>
<comment type="caution">
    <text evidence="2">The sequence shown here is derived from an EMBL/GenBank/DDBJ whole genome shotgun (WGS) entry which is preliminary data.</text>
</comment>
<feature type="transmembrane region" description="Helical" evidence="1">
    <location>
        <begin position="369"/>
        <end position="388"/>
    </location>
</feature>
<keyword evidence="3" id="KW-1185">Reference proteome</keyword>
<feature type="transmembrane region" description="Helical" evidence="1">
    <location>
        <begin position="299"/>
        <end position="318"/>
    </location>
</feature>
<feature type="transmembrane region" description="Helical" evidence="1">
    <location>
        <begin position="273"/>
        <end position="293"/>
    </location>
</feature>
<sequence length="393" mass="46240">MQNFRLKEFVEQNVQNFNPKNPQDLIKAEKLLKAESKLNQTFTINEIESFLDFIKNQTQNFDEILKLPVIKSIYNNIYPEKLSFKPDLRNISQLEIEDFRELFSSNLQAFIAESIRKNQWQSLIYFQQYYASFFSSESLDVYKNLLHERNDLIIEGIIRNNDLFTFKENYPFATERKFYYLQSLIDDFEFDDDILSINNVVAEKQKTNIKNKVILGEILTAIYSFNSANEITKNVIRNNQKVAQDWQDEKSGFLNRIAYSIAGFFLKNQNPSLIIFLSAVIIMAYLSSFFYVYSFGVKALMFYLLTNIVAAYFAFRNFKYYFSQINYRDKVDSLGKISATILITMIISFPLMIIIGMGSLYVFDSVTNHKFPTQMILPVIIIGVKIYMYRNRK</sequence>
<organism evidence="2 3">
    <name type="scientific">Chryseobacterium edaphi</name>
    <dbReference type="NCBI Taxonomy" id="2976532"/>
    <lineage>
        <taxon>Bacteria</taxon>
        <taxon>Pseudomonadati</taxon>
        <taxon>Bacteroidota</taxon>
        <taxon>Flavobacteriia</taxon>
        <taxon>Flavobacteriales</taxon>
        <taxon>Weeksellaceae</taxon>
        <taxon>Chryseobacterium group</taxon>
        <taxon>Chryseobacterium</taxon>
    </lineage>
</organism>
<accession>A0ABT2W1P1</accession>
<name>A0ABT2W1P1_9FLAO</name>